<dbReference type="Gene3D" id="3.10.105.10">
    <property type="entry name" value="Dipeptide-binding Protein, Domain 3"/>
    <property type="match status" value="1"/>
</dbReference>
<dbReference type="Gene3D" id="3.90.76.10">
    <property type="entry name" value="Dipeptide-binding Protein, Domain 1"/>
    <property type="match status" value="1"/>
</dbReference>
<accession>A0A1B0ZG32</accession>
<feature type="domain" description="Solute-binding protein family 5" evidence="1">
    <location>
        <begin position="124"/>
        <end position="490"/>
    </location>
</feature>
<dbReference type="GO" id="GO:0015833">
    <property type="term" value="P:peptide transport"/>
    <property type="evidence" value="ECO:0007669"/>
    <property type="project" value="TreeGrafter"/>
</dbReference>
<name>A0A1B0ZG32_9MICO</name>
<gene>
    <name evidence="2" type="ORF">DAD186_03470</name>
</gene>
<protein>
    <submittedName>
        <fullName evidence="2">Tat (Twin-arginine translocation) pathway signal sequence</fullName>
    </submittedName>
</protein>
<dbReference type="PROSITE" id="PS51318">
    <property type="entry name" value="TAT"/>
    <property type="match status" value="1"/>
</dbReference>
<dbReference type="CDD" id="cd08501">
    <property type="entry name" value="PBP2_Lpqw"/>
    <property type="match status" value="1"/>
</dbReference>
<dbReference type="GO" id="GO:1904680">
    <property type="term" value="F:peptide transmembrane transporter activity"/>
    <property type="evidence" value="ECO:0007669"/>
    <property type="project" value="TreeGrafter"/>
</dbReference>
<evidence type="ECO:0000259" key="1">
    <source>
        <dbReference type="Pfam" id="PF00496"/>
    </source>
</evidence>
<proteinExistence type="predicted"/>
<dbReference type="Proteomes" id="UP000092596">
    <property type="component" value="Chromosome"/>
</dbReference>
<organism evidence="2 3">
    <name type="scientific">Dermabacter vaginalis</name>
    <dbReference type="NCBI Taxonomy" id="1630135"/>
    <lineage>
        <taxon>Bacteria</taxon>
        <taxon>Bacillati</taxon>
        <taxon>Actinomycetota</taxon>
        <taxon>Actinomycetes</taxon>
        <taxon>Micrococcales</taxon>
        <taxon>Dermabacteraceae</taxon>
        <taxon>Dermabacter</taxon>
    </lineage>
</organism>
<dbReference type="NCBIfam" id="TIGR01409">
    <property type="entry name" value="TAT_signal_seq"/>
    <property type="match status" value="1"/>
</dbReference>
<dbReference type="InterPro" id="IPR019546">
    <property type="entry name" value="TAT_signal_bac_arc"/>
</dbReference>
<reference evidence="2 3" key="1">
    <citation type="submission" date="2015-06" db="EMBL/GenBank/DDBJ databases">
        <title>Investigation of pathophysiology for high-risk pregnancy and development of treatment modality based on it.</title>
        <authorList>
            <person name="Kim B.-C."/>
            <person name="Lim S."/>
        </authorList>
    </citation>
    <scope>NUCLEOTIDE SEQUENCE [LARGE SCALE GENOMIC DNA]</scope>
    <source>
        <strain evidence="2 3">AD1-86</strain>
    </source>
</reference>
<dbReference type="InterPro" id="IPR000914">
    <property type="entry name" value="SBP_5_dom"/>
</dbReference>
<sequence length="568" mass="62106">MAFTSTRRLFLQGTALTGAAAALTACSQKSAEEQAQQANAANDKAVEEQMKLPSTAWERVDYDQVADGGTFTVSISQVPANWNQNHIDGNEVSLSAIMETVCPQTPLKASENGEVELDTDYLTSAELTSEDPQIVTVKFNEKAVWSDGTPVTVDDLISQQKAQNGENDKYQTASTTGWSSIKEIRKISDFEAEIEYAETFPFWNIYLYPSLPKAVTATPEAFNGLSTEPTLTRGPFAIDNIDATGGVITVKRNDKWWGRAPKLESIVFKVTTQQNQAQAFVNGELDYIDISDGDTYGQAKGRKDAVIQKSNGLAWAHLTLNVGGADGALGDAKVREAIFRGIDRNAVARAVMEPLESPVILVNNYIYMPGQEGYEDSFGDLKFDPEASAKLLEEAGYKKNGDVYEKDGKPLAFSIIIPAETKSSEDRARQIMTNLNAVGFKVDLQTVPSDKYFDDYVIPGRFAAVSFGWRGTLFAEQSGTNVFLKDSGQNFTGFAPESLEELNKELHSELDPSKRVEIANKFSKEQFGAFTVLPFYASPTIIGLTEGFVNVGAAQFETTDWTAVGKKA</sequence>
<dbReference type="InterPro" id="IPR006311">
    <property type="entry name" value="TAT_signal"/>
</dbReference>
<dbReference type="AlphaFoldDB" id="A0A1B0ZG32"/>
<dbReference type="PROSITE" id="PS51257">
    <property type="entry name" value="PROKAR_LIPOPROTEIN"/>
    <property type="match status" value="1"/>
</dbReference>
<dbReference type="KEGG" id="dva:DAD186_03470"/>
<evidence type="ECO:0000313" key="2">
    <source>
        <dbReference type="EMBL" id="ANP26904.1"/>
    </source>
</evidence>
<dbReference type="Gene3D" id="3.40.190.10">
    <property type="entry name" value="Periplasmic binding protein-like II"/>
    <property type="match status" value="1"/>
</dbReference>
<dbReference type="STRING" id="1630135.DAD186_03470"/>
<dbReference type="PANTHER" id="PTHR30290">
    <property type="entry name" value="PERIPLASMIC BINDING COMPONENT OF ABC TRANSPORTER"/>
    <property type="match status" value="1"/>
</dbReference>
<evidence type="ECO:0000313" key="3">
    <source>
        <dbReference type="Proteomes" id="UP000092596"/>
    </source>
</evidence>
<dbReference type="Pfam" id="PF00496">
    <property type="entry name" value="SBP_bac_5"/>
    <property type="match status" value="1"/>
</dbReference>
<dbReference type="RefSeq" id="WP_065247247.1">
    <property type="nucleotide sequence ID" value="NZ_CP012117.1"/>
</dbReference>
<dbReference type="PANTHER" id="PTHR30290:SF65">
    <property type="entry name" value="MONOACYL PHOSPHATIDYLINOSITOL TETRAMANNOSIDE-BINDING PROTEIN LPQW-RELATED"/>
    <property type="match status" value="1"/>
</dbReference>
<dbReference type="SUPFAM" id="SSF53850">
    <property type="entry name" value="Periplasmic binding protein-like II"/>
    <property type="match status" value="1"/>
</dbReference>
<dbReference type="InterPro" id="IPR039424">
    <property type="entry name" value="SBP_5"/>
</dbReference>
<dbReference type="EMBL" id="CP012117">
    <property type="protein sequence ID" value="ANP26904.1"/>
    <property type="molecule type" value="Genomic_DNA"/>
</dbReference>
<dbReference type="PATRIC" id="fig|1630135.4.peg.350"/>